<keyword evidence="3 5" id="KW-1133">Transmembrane helix</keyword>
<evidence type="ECO:0000313" key="6">
    <source>
        <dbReference type="EMBL" id="GHP08639.1"/>
    </source>
</evidence>
<comment type="caution">
    <text evidence="6">The sequence shown here is derived from an EMBL/GenBank/DDBJ whole genome shotgun (WGS) entry which is preliminary data.</text>
</comment>
<evidence type="ECO:0000256" key="3">
    <source>
        <dbReference type="ARBA" id="ARBA00022989"/>
    </source>
</evidence>
<dbReference type="PANTHER" id="PTHR35371">
    <property type="entry name" value="INNER MEMBRANE PROTEIN"/>
    <property type="match status" value="1"/>
</dbReference>
<dbReference type="InterPro" id="IPR001129">
    <property type="entry name" value="Membr-assoc_MAPEG"/>
</dbReference>
<dbReference type="Proteomes" id="UP000660262">
    <property type="component" value="Unassembled WGS sequence"/>
</dbReference>
<organism evidence="6 7">
    <name type="scientific">Pycnococcus provasolii</name>
    <dbReference type="NCBI Taxonomy" id="41880"/>
    <lineage>
        <taxon>Eukaryota</taxon>
        <taxon>Viridiplantae</taxon>
        <taxon>Chlorophyta</taxon>
        <taxon>Pseudoscourfieldiophyceae</taxon>
        <taxon>Pseudoscourfieldiales</taxon>
        <taxon>Pycnococcaceae</taxon>
        <taxon>Pycnococcus</taxon>
    </lineage>
</organism>
<gene>
    <name evidence="6" type="ORF">PPROV_000737600</name>
</gene>
<evidence type="ECO:0000256" key="1">
    <source>
        <dbReference type="ARBA" id="ARBA00004370"/>
    </source>
</evidence>
<sequence length="193" mass="21608">MAEAKGKVASPEHSLTRMFYEEAMTPFLVLSLIMGTAGCAAVILVWRISAFGYVGLVGVSSAAMWMPYLMALIYFNTDKGTMFTGLYKKLAYAPLPAEIPPWVKRAMVAHNNSLENFMLFATSVIFACLMMKVPEKEVRAAAAFYFVCRTYYYIFTVAPAIFMLKTAFWCMGWGACTFIFVKGLLECKSVYDL</sequence>
<evidence type="ECO:0000256" key="4">
    <source>
        <dbReference type="ARBA" id="ARBA00023136"/>
    </source>
</evidence>
<evidence type="ECO:0000256" key="2">
    <source>
        <dbReference type="ARBA" id="ARBA00022692"/>
    </source>
</evidence>
<dbReference type="PANTHER" id="PTHR35371:SF1">
    <property type="entry name" value="BLR7753 PROTEIN"/>
    <property type="match status" value="1"/>
</dbReference>
<dbReference type="SUPFAM" id="SSF161084">
    <property type="entry name" value="MAPEG domain-like"/>
    <property type="match status" value="1"/>
</dbReference>
<protein>
    <submittedName>
        <fullName evidence="6">Uncharacterized protein</fullName>
    </submittedName>
</protein>
<proteinExistence type="predicted"/>
<feature type="transmembrane region" description="Helical" evidence="5">
    <location>
        <begin position="27"/>
        <end position="46"/>
    </location>
</feature>
<keyword evidence="4 5" id="KW-0472">Membrane</keyword>
<dbReference type="InterPro" id="IPR023352">
    <property type="entry name" value="MAPEG-like_dom_sf"/>
</dbReference>
<keyword evidence="2 5" id="KW-0812">Transmembrane</keyword>
<feature type="transmembrane region" description="Helical" evidence="5">
    <location>
        <begin position="53"/>
        <end position="75"/>
    </location>
</feature>
<name>A0A830HUN8_9CHLO</name>
<reference evidence="6" key="1">
    <citation type="submission" date="2020-10" db="EMBL/GenBank/DDBJ databases">
        <title>Unveiling of a novel bifunctional photoreceptor, Dualchrome1, isolated from a cosmopolitan green alga.</title>
        <authorList>
            <person name="Suzuki S."/>
            <person name="Kawachi M."/>
        </authorList>
    </citation>
    <scope>NUCLEOTIDE SEQUENCE</scope>
    <source>
        <strain evidence="6">NIES 2893</strain>
    </source>
</reference>
<evidence type="ECO:0000256" key="5">
    <source>
        <dbReference type="SAM" id="Phobius"/>
    </source>
</evidence>
<dbReference type="Pfam" id="PF01124">
    <property type="entry name" value="MAPEG"/>
    <property type="match status" value="1"/>
</dbReference>
<dbReference type="EMBL" id="BNJQ01000021">
    <property type="protein sequence ID" value="GHP08639.1"/>
    <property type="molecule type" value="Genomic_DNA"/>
</dbReference>
<accession>A0A830HUN8</accession>
<keyword evidence="7" id="KW-1185">Reference proteome</keyword>
<dbReference type="GO" id="GO:0016020">
    <property type="term" value="C:membrane"/>
    <property type="evidence" value="ECO:0007669"/>
    <property type="project" value="UniProtKB-SubCell"/>
</dbReference>
<comment type="subcellular location">
    <subcellularLocation>
        <location evidence="1">Membrane</location>
    </subcellularLocation>
</comment>
<dbReference type="AlphaFoldDB" id="A0A830HUN8"/>
<evidence type="ECO:0000313" key="7">
    <source>
        <dbReference type="Proteomes" id="UP000660262"/>
    </source>
</evidence>
<dbReference type="Gene3D" id="1.20.120.550">
    <property type="entry name" value="Membrane associated eicosanoid/glutathione metabolism-like domain"/>
    <property type="match status" value="1"/>
</dbReference>
<feature type="transmembrane region" description="Helical" evidence="5">
    <location>
        <begin position="117"/>
        <end position="133"/>
    </location>
</feature>